<dbReference type="Pfam" id="PF14016">
    <property type="entry name" value="DUF4232"/>
    <property type="match status" value="1"/>
</dbReference>
<evidence type="ECO:0000313" key="4">
    <source>
        <dbReference type="Proteomes" id="UP000562984"/>
    </source>
</evidence>
<name>A0A849A2H1_9ACTN</name>
<keyword evidence="4" id="KW-1185">Reference proteome</keyword>
<evidence type="ECO:0000259" key="2">
    <source>
        <dbReference type="Pfam" id="PF14016"/>
    </source>
</evidence>
<dbReference type="RefSeq" id="WP_171197942.1">
    <property type="nucleotide sequence ID" value="NZ_JABEND010000001.1"/>
</dbReference>
<feature type="region of interest" description="Disordered" evidence="1">
    <location>
        <begin position="1"/>
        <end position="62"/>
    </location>
</feature>
<sequence>MSTTAGSTTTGSTTTVSPTAGSTTGALSSGGLRTGGFPTTRVPPPTDIDRPDGPPPTPDARLGPAALRELLRTKANGSGTCSAEGLRVQSGDVDAALGHRYTTIRATNISQQSCTLAGYPGLGFRGEWGTPFGVVAERREIPLTGLGNEQPDQQLRLEPGEVAVAALEWTGSLAGAYDEKASLLVLQATRGGQPIGVSLVADKPDLGAGTSVYIDSWKSAQPERN</sequence>
<dbReference type="EMBL" id="JABEND010000001">
    <property type="protein sequence ID" value="NNG34277.1"/>
    <property type="molecule type" value="Genomic_DNA"/>
</dbReference>
<dbReference type="AlphaFoldDB" id="A0A849A2H1"/>
<evidence type="ECO:0000256" key="1">
    <source>
        <dbReference type="SAM" id="MobiDB-lite"/>
    </source>
</evidence>
<gene>
    <name evidence="3" type="ORF">HKD39_00785</name>
</gene>
<comment type="caution">
    <text evidence="3">The sequence shown here is derived from an EMBL/GenBank/DDBJ whole genome shotgun (WGS) entry which is preliminary data.</text>
</comment>
<protein>
    <submittedName>
        <fullName evidence="3">DUF4232 domain-containing protein</fullName>
    </submittedName>
</protein>
<dbReference type="InterPro" id="IPR025326">
    <property type="entry name" value="DUF4232"/>
</dbReference>
<proteinExistence type="predicted"/>
<feature type="compositionally biased region" description="Low complexity" evidence="1">
    <location>
        <begin position="1"/>
        <end position="31"/>
    </location>
</feature>
<organism evidence="3 4">
    <name type="scientific">Nakamurella aerolata</name>
    <dbReference type="NCBI Taxonomy" id="1656892"/>
    <lineage>
        <taxon>Bacteria</taxon>
        <taxon>Bacillati</taxon>
        <taxon>Actinomycetota</taxon>
        <taxon>Actinomycetes</taxon>
        <taxon>Nakamurellales</taxon>
        <taxon>Nakamurellaceae</taxon>
        <taxon>Nakamurella</taxon>
    </lineage>
</organism>
<accession>A0A849A2H1</accession>
<feature type="domain" description="DUF4232" evidence="2">
    <location>
        <begin position="81"/>
        <end position="209"/>
    </location>
</feature>
<dbReference type="Proteomes" id="UP000562984">
    <property type="component" value="Unassembled WGS sequence"/>
</dbReference>
<reference evidence="3 4" key="1">
    <citation type="submission" date="2020-05" db="EMBL/GenBank/DDBJ databases">
        <title>Nakamurella sp. DB0629 isolated from air conditioner.</title>
        <authorList>
            <person name="Kim D.H."/>
            <person name="Kim D.-U."/>
        </authorList>
    </citation>
    <scope>NUCLEOTIDE SEQUENCE [LARGE SCALE GENOMIC DNA]</scope>
    <source>
        <strain evidence="3 4">DB0629</strain>
    </source>
</reference>
<evidence type="ECO:0000313" key="3">
    <source>
        <dbReference type="EMBL" id="NNG34277.1"/>
    </source>
</evidence>